<evidence type="ECO:0000313" key="2">
    <source>
        <dbReference type="EMBL" id="QCN99463.1"/>
    </source>
</evidence>
<dbReference type="EMBL" id="CP032324">
    <property type="protein sequence ID" value="QCN98892.1"/>
    <property type="molecule type" value="Genomic_DNA"/>
</dbReference>
<dbReference type="AlphaFoldDB" id="A0A4D8PLS1"/>
<dbReference type="RefSeq" id="WP_137117846.1">
    <property type="nucleotide sequence ID" value="NZ_CP032324.1"/>
</dbReference>
<geneLocation type="plasmid" evidence="2 3">
    <name>p3</name>
</geneLocation>
<dbReference type="EMBL" id="CP032324">
    <property type="protein sequence ID" value="QCN99463.1"/>
    <property type="molecule type" value="Genomic_DNA"/>
</dbReference>
<evidence type="ECO:0008006" key="4">
    <source>
        <dbReference type="Google" id="ProtNLM"/>
    </source>
</evidence>
<gene>
    <name evidence="1" type="ORF">D3093_26765</name>
    <name evidence="2" type="ORF">D3093_30025</name>
</gene>
<evidence type="ECO:0000313" key="1">
    <source>
        <dbReference type="EMBL" id="QCN98892.1"/>
    </source>
</evidence>
<evidence type="ECO:0000313" key="3">
    <source>
        <dbReference type="Proteomes" id="UP000298595"/>
    </source>
</evidence>
<sequence length="93" mass="9874">MAERLSLHQEVLHWLRCRIGERLDRFGEAAVAAVPPSAGMTLLGLGMIDFDVLEDAILARWGVSMTLGASTDTVTAVASAIVAAMASKEPAHE</sequence>
<keyword evidence="2" id="KW-0614">Plasmid</keyword>
<dbReference type="KEGG" id="aare:D3093_26765"/>
<protein>
    <recommendedName>
        <fullName evidence="4">Acyl carrier protein</fullName>
    </recommendedName>
</protein>
<dbReference type="KEGG" id="aare:D3093_30025"/>
<organism evidence="2 3">
    <name type="scientific">Azospirillum argentinense</name>
    <dbReference type="NCBI Taxonomy" id="2970906"/>
    <lineage>
        <taxon>Bacteria</taxon>
        <taxon>Pseudomonadati</taxon>
        <taxon>Pseudomonadota</taxon>
        <taxon>Alphaproteobacteria</taxon>
        <taxon>Rhodospirillales</taxon>
        <taxon>Azospirillaceae</taxon>
        <taxon>Azospirillum</taxon>
    </lineage>
</organism>
<accession>A0A4D8PLS1</accession>
<name>A0A4D8PLS1_9PROT</name>
<dbReference type="Proteomes" id="UP000298595">
    <property type="component" value="Plasmid p3"/>
</dbReference>
<reference evidence="2 3" key="1">
    <citation type="submission" date="2018-09" db="EMBL/GenBank/DDBJ databases">
        <title>Whole genome based analysis of evolution and adaptive divergence in Indian and Brazilian strains of Azospirillum brasilense.</title>
        <authorList>
            <person name="Singh C."/>
            <person name="Tripathi A.K."/>
        </authorList>
    </citation>
    <scope>NUCLEOTIDE SEQUENCE [LARGE SCALE GENOMIC DNA]</scope>
    <source>
        <strain evidence="2 3">MTCC4035</strain>
        <plasmid evidence="2 3">p3</plasmid>
    </source>
</reference>
<proteinExistence type="predicted"/>